<keyword evidence="3" id="KW-1185">Reference proteome</keyword>
<evidence type="ECO:0000313" key="2">
    <source>
        <dbReference type="EMBL" id="WAR02261.1"/>
    </source>
</evidence>
<feature type="chain" id="PRO_5045858540" description="Protein quiver" evidence="1">
    <location>
        <begin position="21"/>
        <end position="130"/>
    </location>
</feature>
<protein>
    <recommendedName>
        <fullName evidence="4">Protein quiver</fullName>
    </recommendedName>
</protein>
<sequence>MHCLRVSGIVLVLSAMGSYALECYICGSHMDITCAGRFQQGDYKGERTTIDPTTFMPCQICTKNEYMHNGNTHISRGCSSTWKPENCDSHGCACDTDICNAAVPMTTVSLTTVILATVMSVFVVKAFKCC</sequence>
<dbReference type="EMBL" id="CP111015">
    <property type="protein sequence ID" value="WAR02261.1"/>
    <property type="molecule type" value="Genomic_DNA"/>
</dbReference>
<reference evidence="2" key="1">
    <citation type="submission" date="2022-11" db="EMBL/GenBank/DDBJ databases">
        <title>Centuries of genome instability and evolution in soft-shell clam transmissible cancer (bioRxiv).</title>
        <authorList>
            <person name="Hart S.F.M."/>
            <person name="Yonemitsu M.A."/>
            <person name="Giersch R.M."/>
            <person name="Beal B.F."/>
            <person name="Arriagada G."/>
            <person name="Davis B.W."/>
            <person name="Ostrander E.A."/>
            <person name="Goff S.P."/>
            <person name="Metzger M.J."/>
        </authorList>
    </citation>
    <scope>NUCLEOTIDE SEQUENCE</scope>
    <source>
        <strain evidence="2">MELC-2E11</strain>
        <tissue evidence="2">Siphon/mantle</tissue>
    </source>
</reference>
<accession>A0ABY7E536</accession>
<feature type="signal peptide" evidence="1">
    <location>
        <begin position="1"/>
        <end position="20"/>
    </location>
</feature>
<gene>
    <name evidence="2" type="ORF">MAR_008819</name>
</gene>
<organism evidence="2 3">
    <name type="scientific">Mya arenaria</name>
    <name type="common">Soft-shell clam</name>
    <dbReference type="NCBI Taxonomy" id="6604"/>
    <lineage>
        <taxon>Eukaryota</taxon>
        <taxon>Metazoa</taxon>
        <taxon>Spiralia</taxon>
        <taxon>Lophotrochozoa</taxon>
        <taxon>Mollusca</taxon>
        <taxon>Bivalvia</taxon>
        <taxon>Autobranchia</taxon>
        <taxon>Heteroconchia</taxon>
        <taxon>Euheterodonta</taxon>
        <taxon>Imparidentia</taxon>
        <taxon>Neoheterodontei</taxon>
        <taxon>Myida</taxon>
        <taxon>Myoidea</taxon>
        <taxon>Myidae</taxon>
        <taxon>Mya</taxon>
    </lineage>
</organism>
<keyword evidence="1" id="KW-0732">Signal</keyword>
<proteinExistence type="predicted"/>
<evidence type="ECO:0000256" key="1">
    <source>
        <dbReference type="SAM" id="SignalP"/>
    </source>
</evidence>
<name>A0ABY7E536_MYAAR</name>
<dbReference type="Proteomes" id="UP001164746">
    <property type="component" value="Chromosome 4"/>
</dbReference>
<evidence type="ECO:0000313" key="3">
    <source>
        <dbReference type="Proteomes" id="UP001164746"/>
    </source>
</evidence>
<evidence type="ECO:0008006" key="4">
    <source>
        <dbReference type="Google" id="ProtNLM"/>
    </source>
</evidence>